<dbReference type="Gene3D" id="1.10.260.40">
    <property type="entry name" value="lambda repressor-like DNA-binding domains"/>
    <property type="match status" value="1"/>
</dbReference>
<dbReference type="SUPFAM" id="SSF47413">
    <property type="entry name" value="lambda repressor-like DNA-binding domains"/>
    <property type="match status" value="1"/>
</dbReference>
<dbReference type="PANTHER" id="PTHR30146:SF109">
    <property type="entry name" value="HTH-TYPE TRANSCRIPTIONAL REGULATOR GALS"/>
    <property type="match status" value="1"/>
</dbReference>
<sequence>MASRRVRLKDIAARAGVSAMTVSRVLNQHAHVSEVVRARVLQLVKEYDYQPNFIARSLVSRRSRTVGFLVPAINLSYFFEIIRGIETVFGRNGYHLILGHTGEDAARERAELGVLRSRQVDGLIIAPALNVNDIEPYLALQKLELPAVFVDRCFPGLECSYVYSNDQAGGRLVGELLLRLGHRRIAFLAAALRDPEYCRMKSCRDFLEAAGVKTDRRLVRLAGVTRADGYREAGHLLGLAAPPTAVFAHNDEVAIGVYQRAREMKIRIPGDLTVIGYGNLHWSGYVDPPLTTVDQKPFGIGSEAARVLLERIEKRGTRPTRILVEPELITRGSHAACQPRR</sequence>
<evidence type="ECO:0000259" key="4">
    <source>
        <dbReference type="PROSITE" id="PS50932"/>
    </source>
</evidence>
<evidence type="ECO:0000256" key="2">
    <source>
        <dbReference type="ARBA" id="ARBA00023125"/>
    </source>
</evidence>
<proteinExistence type="predicted"/>
<dbReference type="AlphaFoldDB" id="A0A1V5MGK9"/>
<dbReference type="PANTHER" id="PTHR30146">
    <property type="entry name" value="LACI-RELATED TRANSCRIPTIONAL REPRESSOR"/>
    <property type="match status" value="1"/>
</dbReference>
<evidence type="ECO:0000256" key="1">
    <source>
        <dbReference type="ARBA" id="ARBA00023015"/>
    </source>
</evidence>
<dbReference type="PROSITE" id="PS00356">
    <property type="entry name" value="HTH_LACI_1"/>
    <property type="match status" value="1"/>
</dbReference>
<evidence type="ECO:0000256" key="3">
    <source>
        <dbReference type="ARBA" id="ARBA00023163"/>
    </source>
</evidence>
<dbReference type="PROSITE" id="PS50932">
    <property type="entry name" value="HTH_LACI_2"/>
    <property type="match status" value="1"/>
</dbReference>
<dbReference type="Gene3D" id="3.40.50.2300">
    <property type="match status" value="2"/>
</dbReference>
<dbReference type="InterPro" id="IPR000843">
    <property type="entry name" value="HTH_LacI"/>
</dbReference>
<dbReference type="Pfam" id="PF00356">
    <property type="entry name" value="LacI"/>
    <property type="match status" value="1"/>
</dbReference>
<dbReference type="InterPro" id="IPR046335">
    <property type="entry name" value="LacI/GalR-like_sensor"/>
</dbReference>
<protein>
    <submittedName>
        <fullName evidence="5">HTH-type transcriptional repressor PurR</fullName>
    </submittedName>
</protein>
<keyword evidence="2" id="KW-0238">DNA-binding</keyword>
<reference evidence="5" key="1">
    <citation type="submission" date="2017-02" db="EMBL/GenBank/DDBJ databases">
        <title>Delving into the versatile metabolic prowess of the omnipresent phylum Bacteroidetes.</title>
        <authorList>
            <person name="Nobu M.K."/>
            <person name="Mei R."/>
            <person name="Narihiro T."/>
            <person name="Kuroda K."/>
            <person name="Liu W.-T."/>
        </authorList>
    </citation>
    <scope>NUCLEOTIDE SEQUENCE</scope>
    <source>
        <strain evidence="5">ADurb.Bin417</strain>
    </source>
</reference>
<dbReference type="SMART" id="SM00354">
    <property type="entry name" value="HTH_LACI"/>
    <property type="match status" value="1"/>
</dbReference>
<accession>A0A1V5MGK9</accession>
<feature type="domain" description="HTH lacI-type" evidence="4">
    <location>
        <begin position="6"/>
        <end position="60"/>
    </location>
</feature>
<dbReference type="CDD" id="cd01392">
    <property type="entry name" value="HTH_LacI"/>
    <property type="match status" value="1"/>
</dbReference>
<evidence type="ECO:0000313" key="5">
    <source>
        <dbReference type="EMBL" id="OPZ92329.1"/>
    </source>
</evidence>
<organism evidence="5">
    <name type="scientific">candidate division TA06 bacterium ADurb.Bin417</name>
    <dbReference type="NCBI Taxonomy" id="1852828"/>
    <lineage>
        <taxon>Bacteria</taxon>
        <taxon>Bacteria division TA06</taxon>
    </lineage>
</organism>
<dbReference type="InterPro" id="IPR010982">
    <property type="entry name" value="Lambda_DNA-bd_dom_sf"/>
</dbReference>
<name>A0A1V5MGK9_UNCT6</name>
<dbReference type="CDD" id="cd06267">
    <property type="entry name" value="PBP1_LacI_sugar_binding-like"/>
    <property type="match status" value="1"/>
</dbReference>
<gene>
    <name evidence="5" type="primary">purR</name>
    <name evidence="5" type="ORF">BWY73_00850</name>
</gene>
<dbReference type="GO" id="GO:0000976">
    <property type="term" value="F:transcription cis-regulatory region binding"/>
    <property type="evidence" value="ECO:0007669"/>
    <property type="project" value="TreeGrafter"/>
</dbReference>
<dbReference type="PRINTS" id="PR00036">
    <property type="entry name" value="HTHLACI"/>
</dbReference>
<dbReference type="Pfam" id="PF13377">
    <property type="entry name" value="Peripla_BP_3"/>
    <property type="match status" value="1"/>
</dbReference>
<comment type="caution">
    <text evidence="5">The sequence shown here is derived from an EMBL/GenBank/DDBJ whole genome shotgun (WGS) entry which is preliminary data.</text>
</comment>
<keyword evidence="3" id="KW-0804">Transcription</keyword>
<dbReference type="GO" id="GO:0003700">
    <property type="term" value="F:DNA-binding transcription factor activity"/>
    <property type="evidence" value="ECO:0007669"/>
    <property type="project" value="TreeGrafter"/>
</dbReference>
<dbReference type="EMBL" id="MWAK01000108">
    <property type="protein sequence ID" value="OPZ92329.1"/>
    <property type="molecule type" value="Genomic_DNA"/>
</dbReference>
<dbReference type="Proteomes" id="UP000485484">
    <property type="component" value="Unassembled WGS sequence"/>
</dbReference>
<dbReference type="SUPFAM" id="SSF53822">
    <property type="entry name" value="Periplasmic binding protein-like I"/>
    <property type="match status" value="1"/>
</dbReference>
<dbReference type="InterPro" id="IPR028082">
    <property type="entry name" value="Peripla_BP_I"/>
</dbReference>
<keyword evidence="1" id="KW-0805">Transcription regulation</keyword>